<dbReference type="CDD" id="cd06558">
    <property type="entry name" value="crotonase-like"/>
    <property type="match status" value="1"/>
</dbReference>
<proteinExistence type="inferred from homology"/>
<comment type="caution">
    <text evidence="2">The sequence shown here is derived from an EMBL/GenBank/DDBJ whole genome shotgun (WGS) entry which is preliminary data.</text>
</comment>
<dbReference type="Pfam" id="PF00378">
    <property type="entry name" value="ECH_1"/>
    <property type="match status" value="1"/>
</dbReference>
<dbReference type="InterPro" id="IPR001753">
    <property type="entry name" value="Enoyl-CoA_hydra/iso"/>
</dbReference>
<dbReference type="EMBL" id="ARXX01000046">
    <property type="protein sequence ID" value="MBF5057454.1"/>
    <property type="molecule type" value="Genomic_DNA"/>
</dbReference>
<accession>A0ABS0ATJ2</accession>
<organism evidence="2 3">
    <name type="scientific">Alloalcanivorax profundimaris</name>
    <dbReference type="NCBI Taxonomy" id="2735259"/>
    <lineage>
        <taxon>Bacteria</taxon>
        <taxon>Pseudomonadati</taxon>
        <taxon>Pseudomonadota</taxon>
        <taxon>Gammaproteobacteria</taxon>
        <taxon>Oceanospirillales</taxon>
        <taxon>Alcanivoracaceae</taxon>
        <taxon>Alloalcanivorax</taxon>
    </lineage>
</organism>
<keyword evidence="3" id="KW-1185">Reference proteome</keyword>
<dbReference type="Proteomes" id="UP000662703">
    <property type="component" value="Unassembled WGS sequence"/>
</dbReference>
<evidence type="ECO:0000256" key="1">
    <source>
        <dbReference type="ARBA" id="ARBA00005254"/>
    </source>
</evidence>
<dbReference type="PANTHER" id="PTHR42964:SF1">
    <property type="entry name" value="POLYKETIDE BIOSYNTHESIS ENOYL-COA HYDRATASE PKSH-RELATED"/>
    <property type="match status" value="1"/>
</dbReference>
<evidence type="ECO:0000313" key="2">
    <source>
        <dbReference type="EMBL" id="MBF5057454.1"/>
    </source>
</evidence>
<comment type="similarity">
    <text evidence="1">Belongs to the enoyl-CoA hydratase/isomerase family.</text>
</comment>
<dbReference type="RefSeq" id="WP_194865677.1">
    <property type="nucleotide sequence ID" value="NZ_ARXX01000046.1"/>
</dbReference>
<dbReference type="InterPro" id="IPR029045">
    <property type="entry name" value="ClpP/crotonase-like_dom_sf"/>
</dbReference>
<dbReference type="SUPFAM" id="SSF52096">
    <property type="entry name" value="ClpP/crotonase"/>
    <property type="match status" value="1"/>
</dbReference>
<sequence length="256" mass="27655">MSAAPLHAATLHVEDRVARLTLNRPERHNALVPELLDAIREQLARVRDSDAAVLILDANGRSFSSGGDVAGFFDTPRAERRAYAERVVGTLNATLLDLLDLPVPTVAAVHGLVTGGSLGLVLASDIAVAGDRASFAPWYTVVGYSPDGGWTALMPERIGRARALDIQLTNRRLDADEAYRLGLVQYRAGADDTGARAREVAEKIRDARPHSVGRTLALTRPDRATVAAGLEAEYRHFLEQIESDEADLGMAAFLKR</sequence>
<gene>
    <name evidence="2" type="ORF">Y5W_02748</name>
</gene>
<dbReference type="PANTHER" id="PTHR42964">
    <property type="entry name" value="ENOYL-COA HYDRATASE"/>
    <property type="match status" value="1"/>
</dbReference>
<protein>
    <submittedName>
        <fullName evidence="2">Enoyl-CoA hydratase/isomerase</fullName>
    </submittedName>
</protein>
<name>A0ABS0ATJ2_9GAMM</name>
<dbReference type="Gene3D" id="3.90.226.10">
    <property type="entry name" value="2-enoyl-CoA Hydratase, Chain A, domain 1"/>
    <property type="match status" value="1"/>
</dbReference>
<dbReference type="InterPro" id="IPR051683">
    <property type="entry name" value="Enoyl-CoA_Hydratase/Isomerase"/>
</dbReference>
<evidence type="ECO:0000313" key="3">
    <source>
        <dbReference type="Proteomes" id="UP000662703"/>
    </source>
</evidence>
<reference evidence="2 3" key="1">
    <citation type="submission" date="2012-09" db="EMBL/GenBank/DDBJ databases">
        <title>Genome Sequence of alkane-degrading Bacterium Alcanivorax sp. 521-1.</title>
        <authorList>
            <person name="Lai Q."/>
            <person name="Shao Z."/>
        </authorList>
    </citation>
    <scope>NUCLEOTIDE SEQUENCE [LARGE SCALE GENOMIC DNA]</scope>
    <source>
        <strain evidence="2 3">521-1</strain>
    </source>
</reference>